<dbReference type="GO" id="GO:0030964">
    <property type="term" value="C:NADH dehydrogenase complex"/>
    <property type="evidence" value="ECO:0007669"/>
    <property type="project" value="TreeGrafter"/>
</dbReference>
<evidence type="ECO:0000313" key="13">
    <source>
        <dbReference type="EMBL" id="NWZ02265.1"/>
    </source>
</evidence>
<dbReference type="InterPro" id="IPR038430">
    <property type="entry name" value="NDAH_ubi_oxred_su3_sf"/>
</dbReference>
<evidence type="ECO:0000256" key="2">
    <source>
        <dbReference type="ARBA" id="ARBA00008472"/>
    </source>
</evidence>
<organism evidence="13 14">
    <name type="scientific">Loxia curvirostra</name>
    <name type="common">Red crossbill</name>
    <dbReference type="NCBI Taxonomy" id="64802"/>
    <lineage>
        <taxon>Eukaryota</taxon>
        <taxon>Metazoa</taxon>
        <taxon>Chordata</taxon>
        <taxon>Craniata</taxon>
        <taxon>Vertebrata</taxon>
        <taxon>Euteleostomi</taxon>
        <taxon>Archelosauria</taxon>
        <taxon>Archosauria</taxon>
        <taxon>Dinosauria</taxon>
        <taxon>Saurischia</taxon>
        <taxon>Theropoda</taxon>
        <taxon>Coelurosauria</taxon>
        <taxon>Aves</taxon>
        <taxon>Neognathae</taxon>
        <taxon>Neoaves</taxon>
        <taxon>Telluraves</taxon>
        <taxon>Australaves</taxon>
        <taxon>Passeriformes</taxon>
        <taxon>Passeroidea</taxon>
        <taxon>Fringillidae</taxon>
        <taxon>Carduelinae</taxon>
        <taxon>Loxia</taxon>
    </lineage>
</organism>
<keyword evidence="7 12" id="KW-1133">Transmembrane helix</keyword>
<evidence type="ECO:0000256" key="7">
    <source>
        <dbReference type="ARBA" id="ARBA00022989"/>
    </source>
</evidence>
<evidence type="ECO:0000256" key="11">
    <source>
        <dbReference type="ARBA" id="ARBA00049551"/>
    </source>
</evidence>
<dbReference type="InterPro" id="IPR000440">
    <property type="entry name" value="NADH_UbQ/plastoQ_OxRdtase_su3"/>
</dbReference>
<keyword evidence="6 12" id="KW-0812">Transmembrane</keyword>
<evidence type="ECO:0000256" key="3">
    <source>
        <dbReference type="ARBA" id="ARBA00012944"/>
    </source>
</evidence>
<evidence type="ECO:0000256" key="10">
    <source>
        <dbReference type="ARBA" id="ARBA00031029"/>
    </source>
</evidence>
<sequence>IDIILFILTLSLTPSILLTMLNIWCAQMSPNSEKLSPQECGFYPLGSTPLPFSISFSLAAILFLLFDPDMALLMSYPTAI</sequence>
<feature type="transmembrane region" description="Helical" evidence="12">
    <location>
        <begin position="49"/>
        <end position="66"/>
    </location>
</feature>
<comment type="subcellular location">
    <subcellularLocation>
        <location evidence="1">Membrane</location>
    </subcellularLocation>
</comment>
<comment type="catalytic activity">
    <reaction evidence="11">
        <text>a ubiquinone + NADH + 5 H(+)(in) = a ubiquinol + NAD(+) + 4 H(+)(out)</text>
        <dbReference type="Rhea" id="RHEA:29091"/>
        <dbReference type="Rhea" id="RHEA-COMP:9565"/>
        <dbReference type="Rhea" id="RHEA-COMP:9566"/>
        <dbReference type="ChEBI" id="CHEBI:15378"/>
        <dbReference type="ChEBI" id="CHEBI:16389"/>
        <dbReference type="ChEBI" id="CHEBI:17976"/>
        <dbReference type="ChEBI" id="CHEBI:57540"/>
        <dbReference type="ChEBI" id="CHEBI:57945"/>
        <dbReference type="EC" id="7.1.1.2"/>
    </reaction>
</comment>
<evidence type="ECO:0000256" key="1">
    <source>
        <dbReference type="ARBA" id="ARBA00004370"/>
    </source>
</evidence>
<dbReference type="PANTHER" id="PTHR11058">
    <property type="entry name" value="NADH-UBIQUINONE OXIDOREDUCTASE CHAIN 3"/>
    <property type="match status" value="1"/>
</dbReference>
<proteinExistence type="inferred from homology"/>
<keyword evidence="8" id="KW-0520">NAD</keyword>
<dbReference type="EMBL" id="VZSM01006206">
    <property type="protein sequence ID" value="NWZ02265.1"/>
    <property type="molecule type" value="Genomic_DNA"/>
</dbReference>
<evidence type="ECO:0000256" key="6">
    <source>
        <dbReference type="ARBA" id="ARBA00022692"/>
    </source>
</evidence>
<keyword evidence="14" id="KW-1185">Reference proteome</keyword>
<dbReference type="GO" id="GO:0008137">
    <property type="term" value="F:NADH dehydrogenase (ubiquinone) activity"/>
    <property type="evidence" value="ECO:0007669"/>
    <property type="project" value="UniProtKB-EC"/>
</dbReference>
<feature type="non-terminal residue" evidence="13">
    <location>
        <position position="1"/>
    </location>
</feature>
<keyword evidence="5" id="KW-0813">Transport</keyword>
<accession>A0A7K7J7P7</accession>
<protein>
    <recommendedName>
        <fullName evidence="4">NADH-ubiquinone oxidoreductase chain 3</fullName>
        <ecNumber evidence="3">7.1.1.2</ecNumber>
    </recommendedName>
    <alternativeName>
        <fullName evidence="10">NADH dehydrogenase subunit 3</fullName>
    </alternativeName>
</protein>
<evidence type="ECO:0000256" key="9">
    <source>
        <dbReference type="ARBA" id="ARBA00023136"/>
    </source>
</evidence>
<dbReference type="OrthoDB" id="154075at2759"/>
<keyword evidence="9 12" id="KW-0472">Membrane</keyword>
<dbReference type="AlphaFoldDB" id="A0A7K7J7P7"/>
<comment type="caution">
    <text evidence="13">The sequence shown here is derived from an EMBL/GenBank/DDBJ whole genome shotgun (WGS) entry which is preliminary data.</text>
</comment>
<name>A0A7K7J7P7_LOXCU</name>
<reference evidence="13 14" key="1">
    <citation type="submission" date="2019-09" db="EMBL/GenBank/DDBJ databases">
        <title>Bird 10,000 Genomes (B10K) Project - Family phase.</title>
        <authorList>
            <person name="Zhang G."/>
        </authorList>
    </citation>
    <scope>NUCLEOTIDE SEQUENCE [LARGE SCALE GENOMIC DNA]</scope>
    <source>
        <strain evidence="13">OUT-0011</strain>
        <tissue evidence="13">Muscle</tissue>
    </source>
</reference>
<comment type="similarity">
    <text evidence="2">Belongs to the complex I subunit 3 family.</text>
</comment>
<dbReference type="EC" id="7.1.1.2" evidence="3"/>
<evidence type="ECO:0000256" key="4">
    <source>
        <dbReference type="ARBA" id="ARBA00021007"/>
    </source>
</evidence>
<evidence type="ECO:0000256" key="12">
    <source>
        <dbReference type="SAM" id="Phobius"/>
    </source>
</evidence>
<dbReference type="Gene3D" id="1.20.58.1610">
    <property type="entry name" value="NADH:ubiquinone/plastoquinone oxidoreductase, chain 3"/>
    <property type="match status" value="1"/>
</dbReference>
<evidence type="ECO:0000256" key="5">
    <source>
        <dbReference type="ARBA" id="ARBA00022448"/>
    </source>
</evidence>
<evidence type="ECO:0000313" key="14">
    <source>
        <dbReference type="Proteomes" id="UP000564784"/>
    </source>
</evidence>
<dbReference type="PANTHER" id="PTHR11058:SF9">
    <property type="entry name" value="NADH-UBIQUINONE OXIDOREDUCTASE CHAIN 3"/>
    <property type="match status" value="1"/>
</dbReference>
<dbReference type="Proteomes" id="UP000564784">
    <property type="component" value="Unassembled WGS sequence"/>
</dbReference>
<dbReference type="Pfam" id="PF00507">
    <property type="entry name" value="Oxidored_q4"/>
    <property type="match status" value="1"/>
</dbReference>
<evidence type="ECO:0000256" key="8">
    <source>
        <dbReference type="ARBA" id="ARBA00023027"/>
    </source>
</evidence>
<gene>
    <name evidence="13" type="primary">Mtnd3</name>
    <name evidence="13" type="ORF">LOXCUR_R16441</name>
</gene>
<feature type="non-terminal residue" evidence="13">
    <location>
        <position position="80"/>
    </location>
</feature>